<accession>A0A518DG63</accession>
<dbReference type="Pfam" id="PF12006">
    <property type="entry name" value="DUF3500"/>
    <property type="match status" value="1"/>
</dbReference>
<evidence type="ECO:0008006" key="4">
    <source>
        <dbReference type="Google" id="ProtNLM"/>
    </source>
</evidence>
<dbReference type="OrthoDB" id="581140at2"/>
<evidence type="ECO:0000313" key="3">
    <source>
        <dbReference type="Proteomes" id="UP000317429"/>
    </source>
</evidence>
<evidence type="ECO:0000256" key="1">
    <source>
        <dbReference type="SAM" id="SignalP"/>
    </source>
</evidence>
<sequence precursor="true">MTTFRTNSVAIALLLAAAWSARTACGESGVAAAAPAAEAGAPTAKIVSAADLFLDALEEPQRSKTVYKFDDDAQRARWSNLPVGMVPRGGISMGELSPEQRGAAMDLLKAALSKQGYEKVMQIVEADEVLKYNQRGRGGSRGGGANSGPRFGRDNFFISFLGEPSVTEPWMIQFGGHHLALNMTLAGEQGTLAPSHTAAQPASYEMQGKAIRPLGNEVEKAVALMASLDEAQRKQAVLGFRVRNLVLGPGRDGQMIEPEGLKGDQLNEDQRRMLLDLASEWTGIINEPTAAAKLEEMEKNVAETWFAWSGSAEEGSVGYFRIQGPTVFIEFAPQGQGEAGLNHLHTIYRDPTNEYGARWWRKHD</sequence>
<protein>
    <recommendedName>
        <fullName evidence="4">DUF3500 domain-containing protein</fullName>
    </recommendedName>
</protein>
<dbReference type="KEGG" id="pnd:Pla175_38720"/>
<dbReference type="Proteomes" id="UP000317429">
    <property type="component" value="Chromosome"/>
</dbReference>
<keyword evidence="3" id="KW-1185">Reference proteome</keyword>
<dbReference type="EMBL" id="CP036291">
    <property type="protein sequence ID" value="QDU90467.1"/>
    <property type="molecule type" value="Genomic_DNA"/>
</dbReference>
<feature type="chain" id="PRO_5022200145" description="DUF3500 domain-containing protein" evidence="1">
    <location>
        <begin position="24"/>
        <end position="364"/>
    </location>
</feature>
<dbReference type="PANTHER" id="PTHR37489:SF1">
    <property type="entry name" value="DUF3500 DOMAIN-CONTAINING PROTEIN"/>
    <property type="match status" value="1"/>
</dbReference>
<keyword evidence="1" id="KW-0732">Signal</keyword>
<name>A0A518DG63_9BACT</name>
<evidence type="ECO:0000313" key="2">
    <source>
        <dbReference type="EMBL" id="QDU90467.1"/>
    </source>
</evidence>
<feature type="signal peptide" evidence="1">
    <location>
        <begin position="1"/>
        <end position="23"/>
    </location>
</feature>
<reference evidence="2 3" key="1">
    <citation type="submission" date="2019-02" db="EMBL/GenBank/DDBJ databases">
        <title>Deep-cultivation of Planctomycetes and their phenomic and genomic characterization uncovers novel biology.</title>
        <authorList>
            <person name="Wiegand S."/>
            <person name="Jogler M."/>
            <person name="Boedeker C."/>
            <person name="Pinto D."/>
            <person name="Vollmers J."/>
            <person name="Rivas-Marin E."/>
            <person name="Kohn T."/>
            <person name="Peeters S.H."/>
            <person name="Heuer A."/>
            <person name="Rast P."/>
            <person name="Oberbeckmann S."/>
            <person name="Bunk B."/>
            <person name="Jeske O."/>
            <person name="Meyerdierks A."/>
            <person name="Storesund J.E."/>
            <person name="Kallscheuer N."/>
            <person name="Luecker S."/>
            <person name="Lage O.M."/>
            <person name="Pohl T."/>
            <person name="Merkel B.J."/>
            <person name="Hornburger P."/>
            <person name="Mueller R.-W."/>
            <person name="Bruemmer F."/>
            <person name="Labrenz M."/>
            <person name="Spormann A.M."/>
            <person name="Op den Camp H."/>
            <person name="Overmann J."/>
            <person name="Amann R."/>
            <person name="Jetten M.S.M."/>
            <person name="Mascher T."/>
            <person name="Medema M.H."/>
            <person name="Devos D.P."/>
            <person name="Kaster A.-K."/>
            <person name="Ovreas L."/>
            <person name="Rohde M."/>
            <person name="Galperin M.Y."/>
            <person name="Jogler C."/>
        </authorList>
    </citation>
    <scope>NUCLEOTIDE SEQUENCE [LARGE SCALE GENOMIC DNA]</scope>
    <source>
        <strain evidence="2 3">Pla175</strain>
    </source>
</reference>
<dbReference type="PANTHER" id="PTHR37489">
    <property type="entry name" value="DUF3500 DOMAIN-CONTAINING PROTEIN"/>
    <property type="match status" value="1"/>
</dbReference>
<organism evidence="2 3">
    <name type="scientific">Pirellulimonas nuda</name>
    <dbReference type="NCBI Taxonomy" id="2528009"/>
    <lineage>
        <taxon>Bacteria</taxon>
        <taxon>Pseudomonadati</taxon>
        <taxon>Planctomycetota</taxon>
        <taxon>Planctomycetia</taxon>
        <taxon>Pirellulales</taxon>
        <taxon>Lacipirellulaceae</taxon>
        <taxon>Pirellulimonas</taxon>
    </lineage>
</organism>
<dbReference type="AlphaFoldDB" id="A0A518DG63"/>
<dbReference type="InterPro" id="IPR021889">
    <property type="entry name" value="DUF3500"/>
</dbReference>
<proteinExistence type="predicted"/>
<dbReference type="RefSeq" id="WP_145289009.1">
    <property type="nucleotide sequence ID" value="NZ_CP036291.1"/>
</dbReference>
<gene>
    <name evidence="2" type="ORF">Pla175_38720</name>
</gene>